<dbReference type="CDD" id="cd07326">
    <property type="entry name" value="M56_BlaR1_MecR1_like"/>
    <property type="match status" value="1"/>
</dbReference>
<gene>
    <name evidence="3" type="ORF">C8N24_5025</name>
</gene>
<accession>A0A660L101</accession>
<feature type="transmembrane region" description="Helical" evidence="1">
    <location>
        <begin position="7"/>
        <end position="29"/>
    </location>
</feature>
<keyword evidence="1" id="KW-0812">Transmembrane</keyword>
<comment type="caution">
    <text evidence="3">The sequence shown here is derived from an EMBL/GenBank/DDBJ whole genome shotgun (WGS) entry which is preliminary data.</text>
</comment>
<feature type="transmembrane region" description="Helical" evidence="1">
    <location>
        <begin position="219"/>
        <end position="239"/>
    </location>
</feature>
<feature type="domain" description="Peptidase M56" evidence="2">
    <location>
        <begin position="96"/>
        <end position="176"/>
    </location>
</feature>
<keyword evidence="1" id="KW-1133">Transmembrane helix</keyword>
<feature type="transmembrane region" description="Helical" evidence="1">
    <location>
        <begin position="251"/>
        <end position="273"/>
    </location>
</feature>
<name>A0A660L101_9ACTN</name>
<dbReference type="EMBL" id="RBIL01000002">
    <property type="protein sequence ID" value="RKQ87005.1"/>
    <property type="molecule type" value="Genomic_DNA"/>
</dbReference>
<evidence type="ECO:0000259" key="2">
    <source>
        <dbReference type="Pfam" id="PF05569"/>
    </source>
</evidence>
<protein>
    <submittedName>
        <fullName evidence="3">BlaR1 peptidase M56</fullName>
    </submittedName>
</protein>
<dbReference type="OrthoDB" id="3612718at2"/>
<dbReference type="PANTHER" id="PTHR34978:SF3">
    <property type="entry name" value="SLR0241 PROTEIN"/>
    <property type="match status" value="1"/>
</dbReference>
<sequence length="284" mass="30252">MTRRSPLVGLELAVCALGATVLATMLLVGVDVLRFHDSSPVALVLALEALVLVLMAGSLARQAHRQRAFAARLPSEPRTVLGTQVRVIASRRAHAFTLGFLRPRIYISSALVELLDERELRCVLAHERHHAQRHDPLRRALVQAVCDGFWFIPALRKTARAHATVSELAADAVAMRDTGAQPLASALLAFEVHGRAGAGADGERVRFLLGETRRPRHGLPLAAAGAILLALAGATVYLLRPVPTELCLPLTTALGAPLALLVLAAACVPAGLLGRAADRLLREA</sequence>
<reference evidence="3 4" key="1">
    <citation type="submission" date="2018-10" db="EMBL/GenBank/DDBJ databases">
        <title>Genomic Encyclopedia of Archaeal and Bacterial Type Strains, Phase II (KMG-II): from individual species to whole genera.</title>
        <authorList>
            <person name="Goeker M."/>
        </authorList>
    </citation>
    <scope>NUCLEOTIDE SEQUENCE [LARGE SCALE GENOMIC DNA]</scope>
    <source>
        <strain evidence="3 4">DSM 14954</strain>
    </source>
</reference>
<feature type="transmembrane region" description="Helical" evidence="1">
    <location>
        <begin position="41"/>
        <end position="60"/>
    </location>
</feature>
<dbReference type="InterPro" id="IPR052173">
    <property type="entry name" value="Beta-lactam_resp_regulator"/>
</dbReference>
<keyword evidence="1" id="KW-0472">Membrane</keyword>
<dbReference type="AlphaFoldDB" id="A0A660L101"/>
<dbReference type="Proteomes" id="UP000278962">
    <property type="component" value="Unassembled WGS sequence"/>
</dbReference>
<dbReference type="PANTHER" id="PTHR34978">
    <property type="entry name" value="POSSIBLE SENSOR-TRANSDUCER PROTEIN BLAR"/>
    <property type="match status" value="1"/>
</dbReference>
<dbReference type="RefSeq" id="WP_121255216.1">
    <property type="nucleotide sequence ID" value="NZ_RBIL01000002.1"/>
</dbReference>
<dbReference type="InterPro" id="IPR008756">
    <property type="entry name" value="Peptidase_M56"/>
</dbReference>
<evidence type="ECO:0000313" key="3">
    <source>
        <dbReference type="EMBL" id="RKQ87005.1"/>
    </source>
</evidence>
<dbReference type="Pfam" id="PF05569">
    <property type="entry name" value="Peptidase_M56"/>
    <property type="match status" value="1"/>
</dbReference>
<organism evidence="3 4">
    <name type="scientific">Solirubrobacter pauli</name>
    <dbReference type="NCBI Taxonomy" id="166793"/>
    <lineage>
        <taxon>Bacteria</taxon>
        <taxon>Bacillati</taxon>
        <taxon>Actinomycetota</taxon>
        <taxon>Thermoleophilia</taxon>
        <taxon>Solirubrobacterales</taxon>
        <taxon>Solirubrobacteraceae</taxon>
        <taxon>Solirubrobacter</taxon>
    </lineage>
</organism>
<proteinExistence type="predicted"/>
<evidence type="ECO:0000313" key="4">
    <source>
        <dbReference type="Proteomes" id="UP000278962"/>
    </source>
</evidence>
<evidence type="ECO:0000256" key="1">
    <source>
        <dbReference type="SAM" id="Phobius"/>
    </source>
</evidence>
<keyword evidence="4" id="KW-1185">Reference proteome</keyword>
<dbReference type="Gene3D" id="3.30.2010.10">
    <property type="entry name" value="Metalloproteases ('zincins'), catalytic domain"/>
    <property type="match status" value="1"/>
</dbReference>